<feature type="compositionally biased region" description="Basic and acidic residues" evidence="1">
    <location>
        <begin position="276"/>
        <end position="286"/>
    </location>
</feature>
<keyword evidence="4" id="KW-0614">Plasmid</keyword>
<evidence type="ECO:0000313" key="5">
    <source>
        <dbReference type="Proteomes" id="UP000680706"/>
    </source>
</evidence>
<evidence type="ECO:0000259" key="2">
    <source>
        <dbReference type="Pfam" id="PF03428"/>
    </source>
</evidence>
<reference evidence="4 5" key="1">
    <citation type="journal article" date="2021" name="Angew. Chem. Int. Ed. Engl.">
        <title>A novel family of nonribosomal peptides modulate collective behavior in Pseudovibrio bacteria isolated from marine sponges.</title>
        <authorList>
            <person name="Ioca L.P."/>
            <person name="Dai Y."/>
            <person name="Kunakom S."/>
            <person name="Diaz-Espinosa J."/>
            <person name="Krunic A."/>
            <person name="Crnkovic C.M."/>
            <person name="Orjala J."/>
            <person name="Sanchez L.M."/>
            <person name="Ferreira A.G."/>
            <person name="Berlinck R.G.S."/>
            <person name="Eustaquio A.S."/>
        </authorList>
    </citation>
    <scope>NUCLEOTIDE SEQUENCE [LARGE SCALE GENOMIC DNA]</scope>
    <source>
        <strain evidence="4 5">Ab134</strain>
        <plasmid evidence="4 5">pAb134-03</plasmid>
    </source>
</reference>
<feature type="domain" description="Plasmid replication protein C N-terminal" evidence="2">
    <location>
        <begin position="9"/>
        <end position="177"/>
    </location>
</feature>
<evidence type="ECO:0000256" key="1">
    <source>
        <dbReference type="SAM" id="MobiDB-lite"/>
    </source>
</evidence>
<proteinExistence type="predicted"/>
<name>A0ABX8AWN1_9HYPH</name>
<organism evidence="4 5">
    <name type="scientific">Pseudovibrio brasiliensis</name>
    <dbReference type="NCBI Taxonomy" id="1898042"/>
    <lineage>
        <taxon>Bacteria</taxon>
        <taxon>Pseudomonadati</taxon>
        <taxon>Pseudomonadota</taxon>
        <taxon>Alphaproteobacteria</taxon>
        <taxon>Hyphomicrobiales</taxon>
        <taxon>Stappiaceae</taxon>
        <taxon>Pseudovibrio</taxon>
    </lineage>
</organism>
<dbReference type="Proteomes" id="UP000680706">
    <property type="component" value="Plasmid pAb134-03"/>
</dbReference>
<accession>A0ABX8AWN1</accession>
<evidence type="ECO:0000313" key="4">
    <source>
        <dbReference type="EMBL" id="QUS59100.1"/>
    </source>
</evidence>
<evidence type="ECO:0000259" key="3">
    <source>
        <dbReference type="Pfam" id="PF11800"/>
    </source>
</evidence>
<geneLocation type="plasmid" evidence="4 5">
    <name>pAb134-03</name>
</geneLocation>
<feature type="region of interest" description="Disordered" evidence="1">
    <location>
        <begin position="276"/>
        <end position="299"/>
    </location>
</feature>
<gene>
    <name evidence="4" type="ORF">KGB56_25795</name>
</gene>
<sequence>MMNTIAQFRRVNAAVLAAQCLAVEPLHEEVERKELALTLKRVAPALKISGTSYHILDILLGLVRREDLRTGGRPLVAISNEKLASYTMRSTRTVSRCIKRLVEVGILAYADSPNGRRFVRRDRSGAIDYGYGLDLTPACCRLAELQNLASEYQERLKLEKQAKRAITSKARAARDLAALLGEEAEALLSRIEMLVEAPMDLISKAEAIEATYKEMLDIEVNMSSLGDINGVAISNTTQSHLNNFVVDERNGSNEPYVKDFSDKHCYRNVDMALEKKPEATSSHHQDNFPSRKTSNAESLSTPSAALAGVSIDLINQACKNVSELLHVEFSSWNSLLDSTEHLRHLIGLSEAGWKAGCSAQGKFLASACLVVVAEKALRDPEAITRPGGYFRAMIDRANDSQLNLQKSVFGLAQG</sequence>
<feature type="domain" description="Plasmid replication protein C C-terminal" evidence="3">
    <location>
        <begin position="311"/>
        <end position="413"/>
    </location>
</feature>
<dbReference type="InterPro" id="IPR005090">
    <property type="entry name" value="RepC_N"/>
</dbReference>
<protein>
    <submittedName>
        <fullName evidence="4">Replication protein C</fullName>
    </submittedName>
</protein>
<dbReference type="Pfam" id="PF03428">
    <property type="entry name" value="RP-C"/>
    <property type="match status" value="1"/>
</dbReference>
<dbReference type="NCBIfam" id="NF040974">
    <property type="entry name" value="RepABC_RepC"/>
    <property type="match status" value="1"/>
</dbReference>
<dbReference type="RefSeq" id="WP_075701429.1">
    <property type="nucleotide sequence ID" value="NZ_CP074129.1"/>
</dbReference>
<keyword evidence="5" id="KW-1185">Reference proteome</keyword>
<dbReference type="Pfam" id="PF11800">
    <property type="entry name" value="RP-C_C"/>
    <property type="match status" value="1"/>
</dbReference>
<dbReference type="EMBL" id="CP074129">
    <property type="protein sequence ID" value="QUS59100.1"/>
    <property type="molecule type" value="Genomic_DNA"/>
</dbReference>
<dbReference type="InterPro" id="IPR047611">
    <property type="entry name" value="RepABC_RepC"/>
</dbReference>
<feature type="compositionally biased region" description="Polar residues" evidence="1">
    <location>
        <begin position="287"/>
        <end position="299"/>
    </location>
</feature>
<dbReference type="InterPro" id="IPR021760">
    <property type="entry name" value="RepC_C"/>
</dbReference>